<feature type="transmembrane region" description="Helical" evidence="7">
    <location>
        <begin position="267"/>
        <end position="288"/>
    </location>
</feature>
<dbReference type="InterPro" id="IPR036259">
    <property type="entry name" value="MFS_trans_sf"/>
</dbReference>
<evidence type="ECO:0000256" key="2">
    <source>
        <dbReference type="ARBA" id="ARBA00007520"/>
    </source>
</evidence>
<dbReference type="AlphaFoldDB" id="A0A8J2N1N7"/>
<dbReference type="RefSeq" id="XP_043168957.1">
    <property type="nucleotide sequence ID" value="XM_043313022.1"/>
</dbReference>
<keyword evidence="6 7" id="KW-0472">Membrane</keyword>
<comment type="subcellular location">
    <subcellularLocation>
        <location evidence="1">Membrane</location>
        <topology evidence="1">Multi-pass membrane protein</topology>
    </subcellularLocation>
</comment>
<feature type="transmembrane region" description="Helical" evidence="7">
    <location>
        <begin position="334"/>
        <end position="357"/>
    </location>
</feature>
<evidence type="ECO:0000256" key="7">
    <source>
        <dbReference type="SAM" id="Phobius"/>
    </source>
</evidence>
<feature type="transmembrane region" description="Helical" evidence="7">
    <location>
        <begin position="155"/>
        <end position="179"/>
    </location>
</feature>
<protein>
    <submittedName>
        <fullName evidence="8">Uncharacterized protein</fullName>
    </submittedName>
</protein>
<dbReference type="GeneID" id="67017178"/>
<evidence type="ECO:0000313" key="8">
    <source>
        <dbReference type="EMBL" id="CAG5159081.1"/>
    </source>
</evidence>
<evidence type="ECO:0000256" key="3">
    <source>
        <dbReference type="ARBA" id="ARBA00022448"/>
    </source>
</evidence>
<name>A0A8J2N1N7_9PLEO</name>
<gene>
    <name evidence="8" type="ORF">ALTATR162_LOCUS5403</name>
</gene>
<feature type="transmembrane region" description="Helical" evidence="7">
    <location>
        <begin position="117"/>
        <end position="135"/>
    </location>
</feature>
<evidence type="ECO:0000256" key="4">
    <source>
        <dbReference type="ARBA" id="ARBA00022692"/>
    </source>
</evidence>
<feature type="transmembrane region" description="Helical" evidence="7">
    <location>
        <begin position="230"/>
        <end position="255"/>
    </location>
</feature>
<dbReference type="OrthoDB" id="10021397at2759"/>
<feature type="transmembrane region" description="Helical" evidence="7">
    <location>
        <begin position="300"/>
        <end position="322"/>
    </location>
</feature>
<dbReference type="GO" id="GO:0022857">
    <property type="term" value="F:transmembrane transporter activity"/>
    <property type="evidence" value="ECO:0007669"/>
    <property type="project" value="TreeGrafter"/>
</dbReference>
<dbReference type="EMBL" id="CAJRGZ010000019">
    <property type="protein sequence ID" value="CAG5159081.1"/>
    <property type="molecule type" value="Genomic_DNA"/>
</dbReference>
<evidence type="ECO:0000256" key="5">
    <source>
        <dbReference type="ARBA" id="ARBA00022989"/>
    </source>
</evidence>
<reference evidence="8" key="1">
    <citation type="submission" date="2021-05" db="EMBL/GenBank/DDBJ databases">
        <authorList>
            <person name="Stam R."/>
        </authorList>
    </citation>
    <scope>NUCLEOTIDE SEQUENCE</scope>
    <source>
        <strain evidence="8">CS162</strain>
    </source>
</reference>
<keyword evidence="5 7" id="KW-1133">Transmembrane helix</keyword>
<dbReference type="GO" id="GO:0005886">
    <property type="term" value="C:plasma membrane"/>
    <property type="evidence" value="ECO:0007669"/>
    <property type="project" value="TreeGrafter"/>
</dbReference>
<keyword evidence="3" id="KW-0813">Transport</keyword>
<organism evidence="8 9">
    <name type="scientific">Alternaria atra</name>
    <dbReference type="NCBI Taxonomy" id="119953"/>
    <lineage>
        <taxon>Eukaryota</taxon>
        <taxon>Fungi</taxon>
        <taxon>Dikarya</taxon>
        <taxon>Ascomycota</taxon>
        <taxon>Pezizomycotina</taxon>
        <taxon>Dothideomycetes</taxon>
        <taxon>Pleosporomycetidae</taxon>
        <taxon>Pleosporales</taxon>
        <taxon>Pleosporineae</taxon>
        <taxon>Pleosporaceae</taxon>
        <taxon>Alternaria</taxon>
        <taxon>Alternaria sect. Ulocladioides</taxon>
    </lineage>
</organism>
<proteinExistence type="inferred from homology"/>
<evidence type="ECO:0000256" key="1">
    <source>
        <dbReference type="ARBA" id="ARBA00004141"/>
    </source>
</evidence>
<dbReference type="PANTHER" id="PTHR23501:SF12">
    <property type="entry name" value="MAJOR FACILITATOR SUPERFAMILY (MFS) PROFILE DOMAIN-CONTAINING PROTEIN-RELATED"/>
    <property type="match status" value="1"/>
</dbReference>
<keyword evidence="4 7" id="KW-0812">Transmembrane</keyword>
<dbReference type="Gene3D" id="1.20.1250.20">
    <property type="entry name" value="MFS general substrate transporter like domains"/>
    <property type="match status" value="1"/>
</dbReference>
<evidence type="ECO:0000256" key="6">
    <source>
        <dbReference type="ARBA" id="ARBA00023136"/>
    </source>
</evidence>
<feature type="transmembrane region" description="Helical" evidence="7">
    <location>
        <begin position="411"/>
        <end position="430"/>
    </location>
</feature>
<dbReference type="PANTHER" id="PTHR23501">
    <property type="entry name" value="MAJOR FACILITATOR SUPERFAMILY"/>
    <property type="match status" value="1"/>
</dbReference>
<feature type="transmembrane region" description="Helical" evidence="7">
    <location>
        <begin position="47"/>
        <end position="66"/>
    </location>
</feature>
<evidence type="ECO:0000313" key="9">
    <source>
        <dbReference type="Proteomes" id="UP000676310"/>
    </source>
</evidence>
<accession>A0A8J2N1N7</accession>
<dbReference type="Proteomes" id="UP000676310">
    <property type="component" value="Unassembled WGS sequence"/>
</dbReference>
<dbReference type="SUPFAM" id="SSF103473">
    <property type="entry name" value="MFS general substrate transporter"/>
    <property type="match status" value="1"/>
</dbReference>
<keyword evidence="9" id="KW-1185">Reference proteome</keyword>
<comment type="similarity">
    <text evidence="2">Belongs to the major facilitator superfamily. TCR/Tet family.</text>
</comment>
<feature type="transmembrane region" description="Helical" evidence="7">
    <location>
        <begin position="186"/>
        <end position="210"/>
    </location>
</feature>
<sequence length="446" mass="48145">MNRSNLEKRADAVNTIMNTQIAPSNPFGSSDGVTTAYMPSPRDIHGWKWVISYASMLSTTLLFALDNTIVANIQPAIINDFGHPELLTWIGTGFALGTMFILLWGKVYGVFNIKWGFYVNLPIGAVFAPAYLLIFPSIDPYPYKTLAEKFRLIDWINAVLFLAGSACLTVVLTFGGVIYSFKSGTVIALWTATGVLLVAFIVMLKLHPLITGENRLYPLHFFKQPTLINMQLQVFLSSGVILAMTYYMPLYFQFVKGDGALEAGIRLLPLIMFMVVASMVNGFLMPRYDTVDENTSNANIYGYNILVGTGAGCYIVAGFAIMQSLIHARDVANVIGAMTIAQDLGMVLFLAISGNLFHNVAIDKVSRALPKVSSAEIGNLIAGSSGEAFQALSDAEKALVIPAIASAMTSVWAFFLAAAALSVVCSIPLLQKAKLGGKKATAATIA</sequence>
<feature type="transmembrane region" description="Helical" evidence="7">
    <location>
        <begin position="86"/>
        <end position="105"/>
    </location>
</feature>
<comment type="caution">
    <text evidence="8">The sequence shown here is derived from an EMBL/GenBank/DDBJ whole genome shotgun (WGS) entry which is preliminary data.</text>
</comment>